<evidence type="ECO:0000256" key="5">
    <source>
        <dbReference type="ARBA" id="ARBA00023002"/>
    </source>
</evidence>
<evidence type="ECO:0000256" key="4">
    <source>
        <dbReference type="ARBA" id="ARBA00022833"/>
    </source>
</evidence>
<evidence type="ECO:0000256" key="2">
    <source>
        <dbReference type="ARBA" id="ARBA00008072"/>
    </source>
</evidence>
<keyword evidence="3" id="KW-0479">Metal-binding</keyword>
<dbReference type="CDD" id="cd08232">
    <property type="entry name" value="idonate-5-DH"/>
    <property type="match status" value="1"/>
</dbReference>
<dbReference type="Gene3D" id="3.40.50.720">
    <property type="entry name" value="NAD(P)-binding Rossmann-like Domain"/>
    <property type="match status" value="1"/>
</dbReference>
<dbReference type="PANTHER" id="PTHR43161">
    <property type="entry name" value="SORBITOL DEHYDROGENASE"/>
    <property type="match status" value="1"/>
</dbReference>
<dbReference type="InterPro" id="IPR011032">
    <property type="entry name" value="GroES-like_sf"/>
</dbReference>
<name>A0A087LZF3_9HYPH</name>
<dbReference type="SMART" id="SM00829">
    <property type="entry name" value="PKS_ER"/>
    <property type="match status" value="1"/>
</dbReference>
<dbReference type="STRING" id="46914.JP75_18095"/>
<dbReference type="GO" id="GO:0016491">
    <property type="term" value="F:oxidoreductase activity"/>
    <property type="evidence" value="ECO:0007669"/>
    <property type="project" value="UniProtKB-KW"/>
</dbReference>
<dbReference type="Proteomes" id="UP000028981">
    <property type="component" value="Unassembled WGS sequence"/>
</dbReference>
<dbReference type="InterPro" id="IPR013149">
    <property type="entry name" value="ADH-like_C"/>
</dbReference>
<proteinExistence type="inferred from homology"/>
<dbReference type="Pfam" id="PF00107">
    <property type="entry name" value="ADH_zinc_N"/>
    <property type="match status" value="1"/>
</dbReference>
<keyword evidence="8" id="KW-1185">Reference proteome</keyword>
<evidence type="ECO:0000256" key="1">
    <source>
        <dbReference type="ARBA" id="ARBA00001947"/>
    </source>
</evidence>
<keyword evidence="4" id="KW-0862">Zinc</keyword>
<dbReference type="EMBL" id="JQGC01000017">
    <property type="protein sequence ID" value="KFL30006.1"/>
    <property type="molecule type" value="Genomic_DNA"/>
</dbReference>
<dbReference type="InterPro" id="IPR020843">
    <property type="entry name" value="ER"/>
</dbReference>
<dbReference type="InterPro" id="IPR036291">
    <property type="entry name" value="NAD(P)-bd_dom_sf"/>
</dbReference>
<dbReference type="SUPFAM" id="SSF50129">
    <property type="entry name" value="GroES-like"/>
    <property type="match status" value="1"/>
</dbReference>
<dbReference type="PANTHER" id="PTHR43161:SF9">
    <property type="entry name" value="SORBITOL DEHYDROGENASE"/>
    <property type="match status" value="1"/>
</dbReference>
<accession>A0A087LZF3</accession>
<gene>
    <name evidence="7" type="ORF">JP75_18095</name>
</gene>
<dbReference type="OrthoDB" id="9777681at2"/>
<dbReference type="RefSeq" id="WP_035085529.1">
    <property type="nucleotide sequence ID" value="NZ_JQGC01000017.1"/>
</dbReference>
<comment type="caution">
    <text evidence="7">The sequence shown here is derived from an EMBL/GenBank/DDBJ whole genome shotgun (WGS) entry which is preliminary data.</text>
</comment>
<evidence type="ECO:0000313" key="8">
    <source>
        <dbReference type="Proteomes" id="UP000028981"/>
    </source>
</evidence>
<reference evidence="7 8" key="1">
    <citation type="submission" date="2014-08" db="EMBL/GenBank/DDBJ databases">
        <authorList>
            <person name="Hassan Y.I."/>
            <person name="Lepp D."/>
            <person name="Zhou T."/>
        </authorList>
    </citation>
    <scope>NUCLEOTIDE SEQUENCE [LARGE SCALE GENOMIC DNA]</scope>
    <source>
        <strain evidence="7 8">IFO13584</strain>
    </source>
</reference>
<feature type="domain" description="Enoyl reductase (ER)" evidence="6">
    <location>
        <begin position="8"/>
        <end position="337"/>
    </location>
</feature>
<comment type="cofactor">
    <cofactor evidence="1">
        <name>Zn(2+)</name>
        <dbReference type="ChEBI" id="CHEBI:29105"/>
    </cofactor>
</comment>
<dbReference type="AlphaFoldDB" id="A0A087LZF3"/>
<dbReference type="Gene3D" id="3.90.180.10">
    <property type="entry name" value="Medium-chain alcohol dehydrogenases, catalytic domain"/>
    <property type="match status" value="1"/>
</dbReference>
<evidence type="ECO:0000313" key="7">
    <source>
        <dbReference type="EMBL" id="KFL30006.1"/>
    </source>
</evidence>
<keyword evidence="5" id="KW-0560">Oxidoreductase</keyword>
<comment type="similarity">
    <text evidence="2">Belongs to the zinc-containing alcohol dehydrogenase family.</text>
</comment>
<dbReference type="GO" id="GO:0046872">
    <property type="term" value="F:metal ion binding"/>
    <property type="evidence" value="ECO:0007669"/>
    <property type="project" value="UniProtKB-KW"/>
</dbReference>
<dbReference type="InterPro" id="IPR013154">
    <property type="entry name" value="ADH-like_N"/>
</dbReference>
<sequence>MKAIVLYGQRDLRAETVPTPQPAAGEVLVRVRRAGICGSDMHYFLHGRAGSFVPKRPFILGHEIAGEVVAAGPGGDANLLGKRVAIDPSMPCGYCAYCREGRYNLCINMRFYGSASTDPHVDGGFAEYAVAPAANCHVLPEGLDWTAAAMTEPLSVCVHAAMRVGTLAGKSVLVIGGGAIGQLTALVARAFGASRVVLSDIAEFPRALAVELGADGALDAADPDIVGAAEALAPEGFHVVFEASGAPPAVSAAIALARRGGTIVQIGTLPADVTAPLNTIMARELSYLGSFRFANAFGIALDLLSSGRVSVDRLVNATYPLAEMDAAMARAVGKDGVIKVQVEP</sequence>
<protein>
    <recommendedName>
        <fullName evidence="6">Enoyl reductase (ER) domain-containing protein</fullName>
    </recommendedName>
</protein>
<evidence type="ECO:0000259" key="6">
    <source>
        <dbReference type="SMART" id="SM00829"/>
    </source>
</evidence>
<organism evidence="7 8">
    <name type="scientific">Devosia riboflavina</name>
    <dbReference type="NCBI Taxonomy" id="46914"/>
    <lineage>
        <taxon>Bacteria</taxon>
        <taxon>Pseudomonadati</taxon>
        <taxon>Pseudomonadota</taxon>
        <taxon>Alphaproteobacteria</taxon>
        <taxon>Hyphomicrobiales</taxon>
        <taxon>Devosiaceae</taxon>
        <taxon>Devosia</taxon>
    </lineage>
</organism>
<dbReference type="Pfam" id="PF08240">
    <property type="entry name" value="ADH_N"/>
    <property type="match status" value="1"/>
</dbReference>
<dbReference type="SUPFAM" id="SSF51735">
    <property type="entry name" value="NAD(P)-binding Rossmann-fold domains"/>
    <property type="match status" value="1"/>
</dbReference>
<evidence type="ECO:0000256" key="3">
    <source>
        <dbReference type="ARBA" id="ARBA00022723"/>
    </source>
</evidence>